<feature type="transmembrane region" description="Helical" evidence="1">
    <location>
        <begin position="15"/>
        <end position="34"/>
    </location>
</feature>
<keyword evidence="1" id="KW-0812">Transmembrane</keyword>
<organism evidence="2">
    <name type="scientific">Myoviridae sp. ctTK08</name>
    <dbReference type="NCBI Taxonomy" id="2826656"/>
    <lineage>
        <taxon>Viruses</taxon>
        <taxon>Duplodnaviria</taxon>
        <taxon>Heunggongvirae</taxon>
        <taxon>Uroviricota</taxon>
        <taxon>Caudoviricetes</taxon>
    </lineage>
</organism>
<sequence>MSKSPVIKYSLTTGSIYFLFWYLIWYFDILIIIYY</sequence>
<name>A0A8S5QX89_9CAUD</name>
<reference evidence="2" key="1">
    <citation type="journal article" date="2021" name="Proc. Natl. Acad. Sci. U.S.A.">
        <title>A Catalog of Tens of Thousands of Viruses from Human Metagenomes Reveals Hidden Associations with Chronic Diseases.</title>
        <authorList>
            <person name="Tisza M.J."/>
            <person name="Buck C.B."/>
        </authorList>
    </citation>
    <scope>NUCLEOTIDE SEQUENCE</scope>
    <source>
        <strain evidence="2">CtTK08</strain>
    </source>
</reference>
<accession>A0A8S5QX89</accession>
<keyword evidence="1" id="KW-0472">Membrane</keyword>
<evidence type="ECO:0000256" key="1">
    <source>
        <dbReference type="SAM" id="Phobius"/>
    </source>
</evidence>
<proteinExistence type="predicted"/>
<dbReference type="EMBL" id="BK015751">
    <property type="protein sequence ID" value="DAE23333.1"/>
    <property type="molecule type" value="Genomic_DNA"/>
</dbReference>
<evidence type="ECO:0000313" key="2">
    <source>
        <dbReference type="EMBL" id="DAE23333.1"/>
    </source>
</evidence>
<keyword evidence="1" id="KW-1133">Transmembrane helix</keyword>
<protein>
    <submittedName>
        <fullName evidence="2">Uncharacterized protein</fullName>
    </submittedName>
</protein>